<organism evidence="2 3">
    <name type="scientific">Sphingomonas rubra</name>
    <dbReference type="NCBI Taxonomy" id="634430"/>
    <lineage>
        <taxon>Bacteria</taxon>
        <taxon>Pseudomonadati</taxon>
        <taxon>Pseudomonadota</taxon>
        <taxon>Alphaproteobacteria</taxon>
        <taxon>Sphingomonadales</taxon>
        <taxon>Sphingomonadaceae</taxon>
        <taxon>Sphingomonas</taxon>
    </lineage>
</organism>
<accession>A0A1I5SFN9</accession>
<feature type="region of interest" description="Disordered" evidence="1">
    <location>
        <begin position="1"/>
        <end position="87"/>
    </location>
</feature>
<sequence length="87" mass="8714">MSDNDDNFGGTKLVAENGDHLDPAMAGMSPPTNPTTRGEAAGAATTADLEDDDAGEAEMKALSDEDATDASPTEGGDAADESEAQPS</sequence>
<feature type="compositionally biased region" description="Acidic residues" evidence="1">
    <location>
        <begin position="77"/>
        <end position="87"/>
    </location>
</feature>
<dbReference type="Proteomes" id="UP000199586">
    <property type="component" value="Unassembled WGS sequence"/>
</dbReference>
<feature type="compositionally biased region" description="Low complexity" evidence="1">
    <location>
        <begin position="35"/>
        <end position="47"/>
    </location>
</feature>
<evidence type="ECO:0000313" key="2">
    <source>
        <dbReference type="EMBL" id="SFP69535.1"/>
    </source>
</evidence>
<gene>
    <name evidence="2" type="ORF">SAMN04488241_105200</name>
</gene>
<proteinExistence type="predicted"/>
<dbReference type="STRING" id="634430.SAMN04488241_105200"/>
<dbReference type="EMBL" id="FOXP01000005">
    <property type="protein sequence ID" value="SFP69535.1"/>
    <property type="molecule type" value="Genomic_DNA"/>
</dbReference>
<evidence type="ECO:0000313" key="3">
    <source>
        <dbReference type="Proteomes" id="UP000199586"/>
    </source>
</evidence>
<reference evidence="2 3" key="1">
    <citation type="submission" date="2016-10" db="EMBL/GenBank/DDBJ databases">
        <authorList>
            <person name="de Groot N.N."/>
        </authorList>
    </citation>
    <scope>NUCLEOTIDE SEQUENCE [LARGE SCALE GENOMIC DNA]</scope>
    <source>
        <strain evidence="2 3">CGMCC 1.9113</strain>
    </source>
</reference>
<dbReference type="AlphaFoldDB" id="A0A1I5SFN9"/>
<evidence type="ECO:0000256" key="1">
    <source>
        <dbReference type="SAM" id="MobiDB-lite"/>
    </source>
</evidence>
<name>A0A1I5SFN9_9SPHN</name>
<dbReference type="RefSeq" id="WP_143090137.1">
    <property type="nucleotide sequence ID" value="NZ_FOXP01000005.1"/>
</dbReference>
<protein>
    <submittedName>
        <fullName evidence="2">Uncharacterized protein</fullName>
    </submittedName>
</protein>
<keyword evidence="3" id="KW-1185">Reference proteome</keyword>